<dbReference type="Proteomes" id="UP001549773">
    <property type="component" value="Unassembled WGS sequence"/>
</dbReference>
<evidence type="ECO:0000313" key="3">
    <source>
        <dbReference type="EMBL" id="MET7029179.1"/>
    </source>
</evidence>
<dbReference type="PANTHER" id="PTHR30388:SF4">
    <property type="entry name" value="MOLYBDENUM COFACTOR INSERTION CHAPERONE PAOD"/>
    <property type="match status" value="1"/>
</dbReference>
<gene>
    <name evidence="3" type="ORF">ABXZ32_07220</name>
</gene>
<sequence>MTHEFKKIIHEYQHAKDRGNKTVLATVVDLDGSSYRRPGVSMLLLENGKKVGAVSGGCVEKEVVLQAKSVFESNIPKMMTYDGRYRLGCEGILYILLEPFYPNEPFLSSFEICLKKRSSFKLRSYYKKAEVEFKGLGTVVDFGEGNEHPVQHNFDLAFSQKSELQVFEQVMEPCFQLMIVGAEHDAVQLCSMASAAGWEVTIIATPMEEKNIFDFPGAFAFFNRTPDEMDVSSIDEQTALIVMTHSYAKDLKYLLKLKDSNPIYLGLLGPAKRRERLLNDLLEHCPEVAHTFFDKIHGPAGLNIGAETPQEIAIAILAEILSVTRNKKPMMLKDKAGGIHS</sequence>
<evidence type="ECO:0000313" key="4">
    <source>
        <dbReference type="Proteomes" id="UP001549773"/>
    </source>
</evidence>
<dbReference type="RefSeq" id="WP_354618003.1">
    <property type="nucleotide sequence ID" value="NZ_JBEWYP010000003.1"/>
</dbReference>
<name>A0ABV2TV76_9FLAO</name>
<evidence type="ECO:0000259" key="1">
    <source>
        <dbReference type="Pfam" id="PF02625"/>
    </source>
</evidence>
<protein>
    <submittedName>
        <fullName evidence="3">XdhC family protein</fullName>
    </submittedName>
</protein>
<proteinExistence type="predicted"/>
<dbReference type="EMBL" id="JBEWYP010000003">
    <property type="protein sequence ID" value="MET7029179.1"/>
    <property type="molecule type" value="Genomic_DNA"/>
</dbReference>
<dbReference type="InterPro" id="IPR003777">
    <property type="entry name" value="XdhC_CoxI"/>
</dbReference>
<evidence type="ECO:0000259" key="2">
    <source>
        <dbReference type="Pfam" id="PF13478"/>
    </source>
</evidence>
<dbReference type="Pfam" id="PF02625">
    <property type="entry name" value="XdhC_CoxI"/>
    <property type="match status" value="1"/>
</dbReference>
<organism evidence="3 4">
    <name type="scientific">Sediminicola luteus</name>
    <dbReference type="NCBI Taxonomy" id="319238"/>
    <lineage>
        <taxon>Bacteria</taxon>
        <taxon>Pseudomonadati</taxon>
        <taxon>Bacteroidota</taxon>
        <taxon>Flavobacteriia</taxon>
        <taxon>Flavobacteriales</taxon>
        <taxon>Flavobacteriaceae</taxon>
        <taxon>Sediminicola</taxon>
    </lineage>
</organism>
<dbReference type="InterPro" id="IPR027051">
    <property type="entry name" value="XdhC_Rossmann_dom"/>
</dbReference>
<dbReference type="Gene3D" id="3.40.50.720">
    <property type="entry name" value="NAD(P)-binding Rossmann-like Domain"/>
    <property type="match status" value="1"/>
</dbReference>
<dbReference type="InterPro" id="IPR052698">
    <property type="entry name" value="MoCofactor_Util/Proc"/>
</dbReference>
<dbReference type="Pfam" id="PF13478">
    <property type="entry name" value="XdhC_C"/>
    <property type="match status" value="1"/>
</dbReference>
<reference evidence="3 4" key="1">
    <citation type="submission" date="2024-07" db="EMBL/GenBank/DDBJ databases">
        <title>The genome sequence of type strain Sediminicola luteus GDMCC 1.2596T.</title>
        <authorList>
            <person name="Liu Y."/>
        </authorList>
    </citation>
    <scope>NUCLEOTIDE SEQUENCE [LARGE SCALE GENOMIC DNA]</scope>
    <source>
        <strain evidence="3 4">GDMCC 1.2596</strain>
    </source>
</reference>
<accession>A0ABV2TV76</accession>
<feature type="domain" description="XdhC- CoxI" evidence="1">
    <location>
        <begin position="17"/>
        <end position="82"/>
    </location>
</feature>
<comment type="caution">
    <text evidence="3">The sequence shown here is derived from an EMBL/GenBank/DDBJ whole genome shotgun (WGS) entry which is preliminary data.</text>
</comment>
<keyword evidence="4" id="KW-1185">Reference proteome</keyword>
<dbReference type="PANTHER" id="PTHR30388">
    <property type="entry name" value="ALDEHYDE OXIDOREDUCTASE MOLYBDENUM COFACTOR ASSEMBLY PROTEIN"/>
    <property type="match status" value="1"/>
</dbReference>
<feature type="domain" description="XdhC Rossmann" evidence="2">
    <location>
        <begin position="177"/>
        <end position="320"/>
    </location>
</feature>